<keyword evidence="1" id="KW-0472">Membrane</keyword>
<comment type="caution">
    <text evidence="2">The sequence shown here is derived from an EMBL/GenBank/DDBJ whole genome shotgun (WGS) entry which is preliminary data.</text>
</comment>
<dbReference type="Proteomes" id="UP001446871">
    <property type="component" value="Unassembled WGS sequence"/>
</dbReference>
<dbReference type="EMBL" id="JAQQWM010000003">
    <property type="protein sequence ID" value="KAK8072849.1"/>
    <property type="molecule type" value="Genomic_DNA"/>
</dbReference>
<name>A0ABR1VNM0_9PEZI</name>
<gene>
    <name evidence="2" type="ORF">PG996_006197</name>
</gene>
<sequence length="111" mass="12067">MIASYDPSDSTYNALPLMLVAFVEPAVGIALGCVPVMRPLFYKSGRNRRHTGALRLSPDSSAVSASCLHSKDSCSSPAISGHHELHTIRVKTSWYVHHHGMDSKTFLGTTK</sequence>
<organism evidence="2 3">
    <name type="scientific">Apiospora saccharicola</name>
    <dbReference type="NCBI Taxonomy" id="335842"/>
    <lineage>
        <taxon>Eukaryota</taxon>
        <taxon>Fungi</taxon>
        <taxon>Dikarya</taxon>
        <taxon>Ascomycota</taxon>
        <taxon>Pezizomycotina</taxon>
        <taxon>Sordariomycetes</taxon>
        <taxon>Xylariomycetidae</taxon>
        <taxon>Amphisphaeriales</taxon>
        <taxon>Apiosporaceae</taxon>
        <taxon>Apiospora</taxon>
    </lineage>
</organism>
<keyword evidence="1" id="KW-1133">Transmembrane helix</keyword>
<keyword evidence="3" id="KW-1185">Reference proteome</keyword>
<keyword evidence="1" id="KW-0812">Transmembrane</keyword>
<evidence type="ECO:0000313" key="3">
    <source>
        <dbReference type="Proteomes" id="UP001446871"/>
    </source>
</evidence>
<reference evidence="2 3" key="1">
    <citation type="submission" date="2023-01" db="EMBL/GenBank/DDBJ databases">
        <title>Analysis of 21 Apiospora genomes using comparative genomics revels a genus with tremendous synthesis potential of carbohydrate active enzymes and secondary metabolites.</title>
        <authorList>
            <person name="Sorensen T."/>
        </authorList>
    </citation>
    <scope>NUCLEOTIDE SEQUENCE [LARGE SCALE GENOMIC DNA]</scope>
    <source>
        <strain evidence="2 3">CBS 83171</strain>
    </source>
</reference>
<proteinExistence type="predicted"/>
<evidence type="ECO:0000256" key="1">
    <source>
        <dbReference type="SAM" id="Phobius"/>
    </source>
</evidence>
<feature type="transmembrane region" description="Helical" evidence="1">
    <location>
        <begin position="15"/>
        <end position="41"/>
    </location>
</feature>
<evidence type="ECO:0000313" key="2">
    <source>
        <dbReference type="EMBL" id="KAK8072849.1"/>
    </source>
</evidence>
<accession>A0ABR1VNM0</accession>
<protein>
    <submittedName>
        <fullName evidence="2">Uncharacterized protein</fullName>
    </submittedName>
</protein>